<dbReference type="Pfam" id="PF00561">
    <property type="entry name" value="Abhydrolase_1"/>
    <property type="match status" value="1"/>
</dbReference>
<dbReference type="Gene3D" id="3.40.50.1820">
    <property type="entry name" value="alpha/beta hydrolase"/>
    <property type="match status" value="1"/>
</dbReference>
<dbReference type="InterPro" id="IPR050266">
    <property type="entry name" value="AB_hydrolase_sf"/>
</dbReference>
<feature type="domain" description="AB hydrolase-1" evidence="2">
    <location>
        <begin position="28"/>
        <end position="259"/>
    </location>
</feature>
<name>A0A6G7VQF0_9RHOB</name>
<gene>
    <name evidence="3" type="ORF">G8E03_15160</name>
</gene>
<dbReference type="PANTHER" id="PTHR43798:SF31">
    <property type="entry name" value="AB HYDROLASE SUPERFAMILY PROTEIN YCLE"/>
    <property type="match status" value="1"/>
</dbReference>
<organism evidence="3 4">
    <name type="scientific">Pontivivens nitratireducens</name>
    <dbReference type="NCBI Taxonomy" id="2758038"/>
    <lineage>
        <taxon>Bacteria</taxon>
        <taxon>Pseudomonadati</taxon>
        <taxon>Pseudomonadota</taxon>
        <taxon>Alphaproteobacteria</taxon>
        <taxon>Rhodobacterales</taxon>
        <taxon>Paracoccaceae</taxon>
        <taxon>Pontivivens</taxon>
    </lineage>
</organism>
<dbReference type="InterPro" id="IPR029058">
    <property type="entry name" value="AB_hydrolase_fold"/>
</dbReference>
<evidence type="ECO:0000259" key="2">
    <source>
        <dbReference type="Pfam" id="PF00561"/>
    </source>
</evidence>
<dbReference type="PANTHER" id="PTHR43798">
    <property type="entry name" value="MONOACYLGLYCEROL LIPASE"/>
    <property type="match status" value="1"/>
</dbReference>
<protein>
    <submittedName>
        <fullName evidence="3">Alpha/beta fold hydrolase</fullName>
    </submittedName>
</protein>
<keyword evidence="4" id="KW-1185">Reference proteome</keyword>
<keyword evidence="1 3" id="KW-0378">Hydrolase</keyword>
<evidence type="ECO:0000313" key="4">
    <source>
        <dbReference type="Proteomes" id="UP000500791"/>
    </source>
</evidence>
<sequence>MMSNPEIGKTIKAAGRDTNYLEEGSGAPILLLHGSGPGVTGYANWRLTIPALSADFRVLAPDAMGFGYTERLEGDVYTLDNWVAHTIGFMDALDIEKASFLGNSFGGALTIAIASRYPERVDRMALMGAAGLVFDLTESLDKVWGYEPSPGYMGEMMRECFAYDKSIIGDDLVQSRYEASVRPGYHESYSAMFPAPRQRHVAALCTPEDKIAALTNRTLLVHGREDLVIPLQSSIRYHHLIKHSELHVFGECGHWTQIEQKDRFNTLVRNFFLS</sequence>
<dbReference type="PRINTS" id="PR00111">
    <property type="entry name" value="ABHYDROLASE"/>
</dbReference>
<dbReference type="SUPFAM" id="SSF53474">
    <property type="entry name" value="alpha/beta-Hydrolases"/>
    <property type="match status" value="1"/>
</dbReference>
<dbReference type="GO" id="GO:0016787">
    <property type="term" value="F:hydrolase activity"/>
    <property type="evidence" value="ECO:0007669"/>
    <property type="project" value="UniProtKB-KW"/>
</dbReference>
<dbReference type="GO" id="GO:0016020">
    <property type="term" value="C:membrane"/>
    <property type="evidence" value="ECO:0007669"/>
    <property type="project" value="TreeGrafter"/>
</dbReference>
<dbReference type="InterPro" id="IPR000639">
    <property type="entry name" value="Epox_hydrolase-like"/>
</dbReference>
<reference evidence="3 4" key="1">
    <citation type="submission" date="2020-03" db="EMBL/GenBank/DDBJ databases">
        <title>Complete genome sequence of Monaibacterium sp. ALG8 with diverse plasmids.</title>
        <authorList>
            <person name="Sun C."/>
        </authorList>
    </citation>
    <scope>NUCLEOTIDE SEQUENCE [LARGE SCALE GENOMIC DNA]</scope>
    <source>
        <strain evidence="3 4">ALG8</strain>
        <plasmid evidence="3 4">unnamed2</plasmid>
    </source>
</reference>
<dbReference type="PRINTS" id="PR00412">
    <property type="entry name" value="EPOXHYDRLASE"/>
</dbReference>
<keyword evidence="3" id="KW-0614">Plasmid</keyword>
<proteinExistence type="predicted"/>
<dbReference type="EMBL" id="CP049813">
    <property type="protein sequence ID" value="QIK42241.1"/>
    <property type="molecule type" value="Genomic_DNA"/>
</dbReference>
<evidence type="ECO:0000256" key="1">
    <source>
        <dbReference type="ARBA" id="ARBA00022801"/>
    </source>
</evidence>
<evidence type="ECO:0000313" key="3">
    <source>
        <dbReference type="EMBL" id="QIK42241.1"/>
    </source>
</evidence>
<dbReference type="KEGG" id="mon:G8E03_15160"/>
<dbReference type="AlphaFoldDB" id="A0A6G7VQF0"/>
<geneLocation type="plasmid" evidence="3 4">
    <name>unnamed2</name>
</geneLocation>
<dbReference type="RefSeq" id="WP_166194632.1">
    <property type="nucleotide sequence ID" value="NZ_CP049813.1"/>
</dbReference>
<accession>A0A6G7VQF0</accession>
<dbReference type="InterPro" id="IPR000073">
    <property type="entry name" value="AB_hydrolase_1"/>
</dbReference>
<dbReference type="Proteomes" id="UP000500791">
    <property type="component" value="Plasmid unnamed2"/>
</dbReference>